<dbReference type="Proteomes" id="UP000199705">
    <property type="component" value="Unassembled WGS sequence"/>
</dbReference>
<reference evidence="2" key="1">
    <citation type="submission" date="2016-10" db="EMBL/GenBank/DDBJ databases">
        <authorList>
            <person name="Varghese N."/>
            <person name="Submissions S."/>
        </authorList>
    </citation>
    <scope>NUCLEOTIDE SEQUENCE [LARGE SCALE GENOMIC DNA]</scope>
    <source>
        <strain evidence="2">Gh-67</strain>
    </source>
</reference>
<accession>A0A1G8B7T0</accession>
<gene>
    <name evidence="1" type="ORF">SAMN05192573_10899</name>
</gene>
<dbReference type="EMBL" id="FNCG01000008">
    <property type="protein sequence ID" value="SDH28680.1"/>
    <property type="molecule type" value="Genomic_DNA"/>
</dbReference>
<evidence type="ECO:0000313" key="1">
    <source>
        <dbReference type="EMBL" id="SDH28680.1"/>
    </source>
</evidence>
<name>A0A1G8B7T0_9SPHI</name>
<protein>
    <submittedName>
        <fullName evidence="1">Uncharacterized protein</fullName>
    </submittedName>
</protein>
<dbReference type="STRING" id="551996.SAMN05192573_10899"/>
<sequence length="102" mass="11452">MDAKIILGRILQRLIDEEHAQVPPLNAFGFMALKRSSVVVSRETGQDTPVPFARLVTAIEILQQHPEIYTQGPDALRPFGITHLNSPIYALLHLLPKEVYEP</sequence>
<evidence type="ECO:0000313" key="2">
    <source>
        <dbReference type="Proteomes" id="UP000199705"/>
    </source>
</evidence>
<dbReference type="RefSeq" id="WP_091169327.1">
    <property type="nucleotide sequence ID" value="NZ_FNCG01000008.1"/>
</dbReference>
<organism evidence="1 2">
    <name type="scientific">Mucilaginibacter gossypii</name>
    <dbReference type="NCBI Taxonomy" id="551996"/>
    <lineage>
        <taxon>Bacteria</taxon>
        <taxon>Pseudomonadati</taxon>
        <taxon>Bacteroidota</taxon>
        <taxon>Sphingobacteriia</taxon>
        <taxon>Sphingobacteriales</taxon>
        <taxon>Sphingobacteriaceae</taxon>
        <taxon>Mucilaginibacter</taxon>
    </lineage>
</organism>
<keyword evidence="2" id="KW-1185">Reference proteome</keyword>
<proteinExistence type="predicted"/>
<dbReference type="AlphaFoldDB" id="A0A1G8B7T0"/>